<protein>
    <submittedName>
        <fullName evidence="2">Uncharacterized protein</fullName>
    </submittedName>
</protein>
<dbReference type="GeneID" id="64593504"/>
<dbReference type="AlphaFoldDB" id="A0A9P7DQ22"/>
<sequence>MLNGDAEKDDNDTDTFQDDVAHENAAPRNVDSSDGQDKNENIDADVDYDKDDTNFEADVGDLVDINVDGSVVTEKGSACKAAKEQAMEDKGLAYEEAYSNIYILQDLSDFPGNTKVSMLLSTNCPQWQLPIQNQLLWSHM</sequence>
<feature type="compositionally biased region" description="Acidic residues" evidence="1">
    <location>
        <begin position="7"/>
        <end position="17"/>
    </location>
</feature>
<evidence type="ECO:0000313" key="2">
    <source>
        <dbReference type="EMBL" id="KAG1800248.1"/>
    </source>
</evidence>
<dbReference type="RefSeq" id="XP_041164234.1">
    <property type="nucleotide sequence ID" value="XM_041299740.1"/>
</dbReference>
<name>A0A9P7DQ22_9AGAM</name>
<proteinExistence type="predicted"/>
<feature type="region of interest" description="Disordered" evidence="1">
    <location>
        <begin position="1"/>
        <end position="51"/>
    </location>
</feature>
<evidence type="ECO:0000256" key="1">
    <source>
        <dbReference type="SAM" id="MobiDB-lite"/>
    </source>
</evidence>
<organism evidence="2 3">
    <name type="scientific">Suillus plorans</name>
    <dbReference type="NCBI Taxonomy" id="116603"/>
    <lineage>
        <taxon>Eukaryota</taxon>
        <taxon>Fungi</taxon>
        <taxon>Dikarya</taxon>
        <taxon>Basidiomycota</taxon>
        <taxon>Agaricomycotina</taxon>
        <taxon>Agaricomycetes</taxon>
        <taxon>Agaricomycetidae</taxon>
        <taxon>Boletales</taxon>
        <taxon>Suillineae</taxon>
        <taxon>Suillaceae</taxon>
        <taxon>Suillus</taxon>
    </lineage>
</organism>
<evidence type="ECO:0000313" key="3">
    <source>
        <dbReference type="Proteomes" id="UP000719766"/>
    </source>
</evidence>
<dbReference type="Proteomes" id="UP000719766">
    <property type="component" value="Unassembled WGS sequence"/>
</dbReference>
<dbReference type="EMBL" id="JABBWE010000009">
    <property type="protein sequence ID" value="KAG1800248.1"/>
    <property type="molecule type" value="Genomic_DNA"/>
</dbReference>
<comment type="caution">
    <text evidence="2">The sequence shown here is derived from an EMBL/GenBank/DDBJ whole genome shotgun (WGS) entry which is preliminary data.</text>
</comment>
<keyword evidence="3" id="KW-1185">Reference proteome</keyword>
<accession>A0A9P7DQ22</accession>
<feature type="compositionally biased region" description="Acidic residues" evidence="1">
    <location>
        <begin position="42"/>
        <end position="51"/>
    </location>
</feature>
<reference evidence="2" key="1">
    <citation type="journal article" date="2020" name="New Phytol.">
        <title>Comparative genomics reveals dynamic genome evolution in host specialist ectomycorrhizal fungi.</title>
        <authorList>
            <person name="Lofgren L.A."/>
            <person name="Nguyen N.H."/>
            <person name="Vilgalys R."/>
            <person name="Ruytinx J."/>
            <person name="Liao H.L."/>
            <person name="Branco S."/>
            <person name="Kuo A."/>
            <person name="LaButti K."/>
            <person name="Lipzen A."/>
            <person name="Andreopoulos W."/>
            <person name="Pangilinan J."/>
            <person name="Riley R."/>
            <person name="Hundley H."/>
            <person name="Na H."/>
            <person name="Barry K."/>
            <person name="Grigoriev I.V."/>
            <person name="Stajich J.E."/>
            <person name="Kennedy P.G."/>
        </authorList>
    </citation>
    <scope>NUCLEOTIDE SEQUENCE</scope>
    <source>
        <strain evidence="2">S12</strain>
    </source>
</reference>
<gene>
    <name evidence="2" type="ORF">HD556DRAFT_1305035</name>
</gene>
<dbReference type="OrthoDB" id="2636051at2759"/>